<organism evidence="1 2">
    <name type="scientific">Rhizophagus irregularis (strain DAOM 197198w)</name>
    <name type="common">Glomus intraradices</name>
    <dbReference type="NCBI Taxonomy" id="1432141"/>
    <lineage>
        <taxon>Eukaryota</taxon>
        <taxon>Fungi</taxon>
        <taxon>Fungi incertae sedis</taxon>
        <taxon>Mucoromycota</taxon>
        <taxon>Glomeromycotina</taxon>
        <taxon>Glomeromycetes</taxon>
        <taxon>Glomerales</taxon>
        <taxon>Glomeraceae</taxon>
        <taxon>Rhizophagus</taxon>
    </lineage>
</organism>
<comment type="caution">
    <text evidence="1">The sequence shown here is derived from an EMBL/GenBank/DDBJ whole genome shotgun (WGS) entry which is preliminary data.</text>
</comment>
<dbReference type="EMBL" id="JEMT01017467">
    <property type="protein sequence ID" value="EXX67951.1"/>
    <property type="molecule type" value="Genomic_DNA"/>
</dbReference>
<accession>A0A015L5Y7</accession>
<name>A0A015L5Y7_RHIIW</name>
<evidence type="ECO:0000313" key="1">
    <source>
        <dbReference type="EMBL" id="EXX67951.1"/>
    </source>
</evidence>
<dbReference type="Proteomes" id="UP000022910">
    <property type="component" value="Unassembled WGS sequence"/>
</dbReference>
<evidence type="ECO:0000313" key="2">
    <source>
        <dbReference type="Proteomes" id="UP000022910"/>
    </source>
</evidence>
<dbReference type="AlphaFoldDB" id="A0A015L5Y7"/>
<proteinExistence type="predicted"/>
<dbReference type="HOGENOM" id="CLU_2607272_0_0_1"/>
<sequence>MRILKFMKYLQLRGETNLGEKVDLLVPDEDGENMNIEENKEDEKEEDKLIWKRAWISFYSSSSRFKSEQIFTKMEAFTI</sequence>
<dbReference type="OrthoDB" id="10444322at2759"/>
<protein>
    <submittedName>
        <fullName evidence="1">Uncharacterized protein</fullName>
    </submittedName>
</protein>
<keyword evidence="2" id="KW-1185">Reference proteome</keyword>
<reference evidence="1 2" key="1">
    <citation type="submission" date="2014-02" db="EMBL/GenBank/DDBJ databases">
        <title>Single nucleus genome sequencing reveals high similarity among nuclei of an endomycorrhizal fungus.</title>
        <authorList>
            <person name="Lin K."/>
            <person name="Geurts R."/>
            <person name="Zhang Z."/>
            <person name="Limpens E."/>
            <person name="Saunders D.G."/>
            <person name="Mu D."/>
            <person name="Pang E."/>
            <person name="Cao H."/>
            <person name="Cha H."/>
            <person name="Lin T."/>
            <person name="Zhou Q."/>
            <person name="Shang Y."/>
            <person name="Li Y."/>
            <person name="Ivanov S."/>
            <person name="Sharma T."/>
            <person name="Velzen R.V."/>
            <person name="Ruijter N.D."/>
            <person name="Aanen D.K."/>
            <person name="Win J."/>
            <person name="Kamoun S."/>
            <person name="Bisseling T."/>
            <person name="Huang S."/>
        </authorList>
    </citation>
    <scope>NUCLEOTIDE SEQUENCE [LARGE SCALE GENOMIC DNA]</scope>
    <source>
        <strain evidence="2">DAOM197198w</strain>
    </source>
</reference>
<gene>
    <name evidence="1" type="ORF">RirG_109550</name>
</gene>